<comment type="caution">
    <text evidence="1">The sequence shown here is derived from an EMBL/GenBank/DDBJ whole genome shotgun (WGS) entry which is preliminary data.</text>
</comment>
<evidence type="ECO:0000313" key="1">
    <source>
        <dbReference type="EMBL" id="CAI2371885.1"/>
    </source>
</evidence>
<evidence type="ECO:0000313" key="2">
    <source>
        <dbReference type="Proteomes" id="UP001295684"/>
    </source>
</evidence>
<organism evidence="1 2">
    <name type="scientific">Euplotes crassus</name>
    <dbReference type="NCBI Taxonomy" id="5936"/>
    <lineage>
        <taxon>Eukaryota</taxon>
        <taxon>Sar</taxon>
        <taxon>Alveolata</taxon>
        <taxon>Ciliophora</taxon>
        <taxon>Intramacronucleata</taxon>
        <taxon>Spirotrichea</taxon>
        <taxon>Hypotrichia</taxon>
        <taxon>Euplotida</taxon>
        <taxon>Euplotidae</taxon>
        <taxon>Moneuplotes</taxon>
    </lineage>
</organism>
<dbReference type="Proteomes" id="UP001295684">
    <property type="component" value="Unassembled WGS sequence"/>
</dbReference>
<dbReference type="AlphaFoldDB" id="A0AAD1URF5"/>
<protein>
    <submittedName>
        <fullName evidence="1">Uncharacterized protein</fullName>
    </submittedName>
</protein>
<gene>
    <name evidence="1" type="ORF">ECRASSUSDP1_LOCUS13210</name>
</gene>
<reference evidence="1" key="1">
    <citation type="submission" date="2023-07" db="EMBL/GenBank/DDBJ databases">
        <authorList>
            <consortium name="AG Swart"/>
            <person name="Singh M."/>
            <person name="Singh A."/>
            <person name="Seah K."/>
            <person name="Emmerich C."/>
        </authorList>
    </citation>
    <scope>NUCLEOTIDE SEQUENCE</scope>
    <source>
        <strain evidence="1">DP1</strain>
    </source>
</reference>
<accession>A0AAD1URF5</accession>
<name>A0AAD1URF5_EUPCR</name>
<keyword evidence="2" id="KW-1185">Reference proteome</keyword>
<dbReference type="EMBL" id="CAMPGE010013141">
    <property type="protein sequence ID" value="CAI2371885.1"/>
    <property type="molecule type" value="Genomic_DNA"/>
</dbReference>
<proteinExistence type="predicted"/>
<sequence>MLREVGNWQKRGLGEIEGLEIYQNVLSLYRFLGLRELLDLLNRNLKIYTFS</sequence>